<dbReference type="EMBL" id="CAFBNB010000088">
    <property type="protein sequence ID" value="CAB4928528.1"/>
    <property type="molecule type" value="Genomic_DNA"/>
</dbReference>
<dbReference type="InterPro" id="IPR051200">
    <property type="entry name" value="Host-pathogen_enzymatic-act"/>
</dbReference>
<dbReference type="PANTHER" id="PTHR47197:SF3">
    <property type="entry name" value="DIHYDRO-HEME D1 DEHYDROGENASE"/>
    <property type="match status" value="1"/>
</dbReference>
<organism evidence="2">
    <name type="scientific">freshwater metagenome</name>
    <dbReference type="NCBI Taxonomy" id="449393"/>
    <lineage>
        <taxon>unclassified sequences</taxon>
        <taxon>metagenomes</taxon>
        <taxon>ecological metagenomes</taxon>
    </lineage>
</organism>
<dbReference type="Gene3D" id="2.60.40.10">
    <property type="entry name" value="Immunoglobulins"/>
    <property type="match status" value="1"/>
</dbReference>
<dbReference type="InterPro" id="IPR036116">
    <property type="entry name" value="FN3_sf"/>
</dbReference>
<sequence length="442" mass="43942">MHIVPVSQRLAPGRPSRVVILIAGAAALGLLASSPAFGASTAMVAASLPAATAGVSVPGGASVALSPDGTRMYVSFIPAGPASASSRGIAVVDADSMTVLTSMTYDKGGRSSSSPSAVVSSDGARLYALDDAGATVIDTATMTTVGRLDLPRYSWEGLGLSTAGSMLPNGTGPFALSSGSVQPSRCADVDGCSSPPLGVDLKRPTDTTGDIASLGVNGLGKRLVMAADGAHAYVLVQIGWADANPPTVFGAIDLPDASTRVLTPRWATTSGSPVDVAISADGARAYLATPGYGSAVPGWVSVVDVASMTELGTIPLATSPVAIAVTAEGLRAYIVGSDQAGTVSVLDLAAPQLAPSAPLAVTVKPRRTSATVSWKKPAAIGAAAITGYRVTASPRTTRPCVTAKTSCTFSGLRAGKTYSFTVSAVSAAGAGAGSAPVARRIR</sequence>
<dbReference type="AlphaFoldDB" id="A0A6J7IBN2"/>
<evidence type="ECO:0000313" key="2">
    <source>
        <dbReference type="EMBL" id="CAB4928528.1"/>
    </source>
</evidence>
<evidence type="ECO:0000259" key="1">
    <source>
        <dbReference type="PROSITE" id="PS50853"/>
    </source>
</evidence>
<feature type="domain" description="Fibronectin type-III" evidence="1">
    <location>
        <begin position="354"/>
        <end position="442"/>
    </location>
</feature>
<dbReference type="Pfam" id="PF00041">
    <property type="entry name" value="fn3"/>
    <property type="match status" value="1"/>
</dbReference>
<name>A0A6J7IBN2_9ZZZZ</name>
<dbReference type="InterPro" id="IPR011044">
    <property type="entry name" value="Quino_amine_DH_bsu"/>
</dbReference>
<dbReference type="InterPro" id="IPR013783">
    <property type="entry name" value="Ig-like_fold"/>
</dbReference>
<dbReference type="PROSITE" id="PS50853">
    <property type="entry name" value="FN3"/>
    <property type="match status" value="1"/>
</dbReference>
<gene>
    <name evidence="2" type="ORF">UFOPK3720_00597</name>
</gene>
<protein>
    <submittedName>
        <fullName evidence="2">Unannotated protein</fullName>
    </submittedName>
</protein>
<dbReference type="CDD" id="cd00063">
    <property type="entry name" value="FN3"/>
    <property type="match status" value="1"/>
</dbReference>
<accession>A0A6J7IBN2</accession>
<dbReference type="Gene3D" id="2.130.10.10">
    <property type="entry name" value="YVTN repeat-like/Quinoprotein amine dehydrogenase"/>
    <property type="match status" value="2"/>
</dbReference>
<dbReference type="SUPFAM" id="SSF49265">
    <property type="entry name" value="Fibronectin type III"/>
    <property type="match status" value="1"/>
</dbReference>
<dbReference type="PANTHER" id="PTHR47197">
    <property type="entry name" value="PROTEIN NIRF"/>
    <property type="match status" value="1"/>
</dbReference>
<proteinExistence type="predicted"/>
<dbReference type="PRINTS" id="PR00014">
    <property type="entry name" value="FNTYPEIII"/>
</dbReference>
<dbReference type="InterPro" id="IPR015943">
    <property type="entry name" value="WD40/YVTN_repeat-like_dom_sf"/>
</dbReference>
<dbReference type="InterPro" id="IPR003961">
    <property type="entry name" value="FN3_dom"/>
</dbReference>
<dbReference type="SUPFAM" id="SSF50969">
    <property type="entry name" value="YVTN repeat-like/Quinoprotein amine dehydrogenase"/>
    <property type="match status" value="1"/>
</dbReference>
<dbReference type="SMART" id="SM00060">
    <property type="entry name" value="FN3"/>
    <property type="match status" value="1"/>
</dbReference>
<reference evidence="2" key="1">
    <citation type="submission" date="2020-05" db="EMBL/GenBank/DDBJ databases">
        <authorList>
            <person name="Chiriac C."/>
            <person name="Salcher M."/>
            <person name="Ghai R."/>
            <person name="Kavagutti S V."/>
        </authorList>
    </citation>
    <scope>NUCLEOTIDE SEQUENCE</scope>
</reference>